<dbReference type="OrthoDB" id="1094634at2759"/>
<dbReference type="CDD" id="cd15795">
    <property type="entry name" value="PMEI-Pla_a_1_like"/>
    <property type="match status" value="1"/>
</dbReference>
<keyword evidence="1" id="KW-0732">Signal</keyword>
<dbReference type="Proteomes" id="UP000516437">
    <property type="component" value="Unassembled WGS sequence"/>
</dbReference>
<sequence length="210" mass="22571">MASTCHVSLFQLVAISLSLLVYSPPTAAAQYAPFPSPMEETASEDAPPKLVEEVCNRSGVSEFCVEALESDPRTASAPDLLSIAKIALDLAKTNATSTRNYIDGMLKRDDTKPALRPALEKCASSYELVFASFSSAHDELEEDPMTANYDALIAGDYISSCDEELSSGGVSVPSISAKNQVMMYFVRIGDTVTDLLRTNVDLSFPSSSHQ</sequence>
<dbReference type="EMBL" id="RXIC02000099">
    <property type="protein sequence ID" value="KAB1201074.1"/>
    <property type="molecule type" value="Genomic_DNA"/>
</dbReference>
<gene>
    <name evidence="3" type="ORF">CJ030_MR0G005130</name>
</gene>
<evidence type="ECO:0000313" key="4">
    <source>
        <dbReference type="Proteomes" id="UP000516437"/>
    </source>
</evidence>
<dbReference type="PANTHER" id="PTHR31890">
    <property type="entry name" value="PLANT INVERTASE/PECTIN METHYLESTERASE INHIBITOR SUPERFAMILY PROTEIN"/>
    <property type="match status" value="1"/>
</dbReference>
<feature type="chain" id="PRO_5025475988" evidence="1">
    <location>
        <begin position="29"/>
        <end position="210"/>
    </location>
</feature>
<dbReference type="SMART" id="SM00856">
    <property type="entry name" value="PMEI"/>
    <property type="match status" value="1"/>
</dbReference>
<accession>A0A6A1UKQ0</accession>
<feature type="domain" description="Pectinesterase inhibitor" evidence="2">
    <location>
        <begin position="46"/>
        <end position="192"/>
    </location>
</feature>
<evidence type="ECO:0000259" key="2">
    <source>
        <dbReference type="SMART" id="SM00856"/>
    </source>
</evidence>
<dbReference type="InterPro" id="IPR035513">
    <property type="entry name" value="Invertase/methylesterase_inhib"/>
</dbReference>
<dbReference type="Pfam" id="PF04043">
    <property type="entry name" value="PMEI"/>
    <property type="match status" value="1"/>
</dbReference>
<feature type="signal peptide" evidence="1">
    <location>
        <begin position="1"/>
        <end position="28"/>
    </location>
</feature>
<protein>
    <submittedName>
        <fullName evidence="3">Cell wall / vacuolar inhibitor of fructosidase 2</fullName>
    </submittedName>
</protein>
<keyword evidence="4" id="KW-1185">Reference proteome</keyword>
<dbReference type="Gene3D" id="1.20.140.40">
    <property type="entry name" value="Invertase/pectin methylesterase inhibitor family protein"/>
    <property type="match status" value="1"/>
</dbReference>
<proteinExistence type="predicted"/>
<dbReference type="InterPro" id="IPR034088">
    <property type="entry name" value="Pla_a_1-like"/>
</dbReference>
<dbReference type="SUPFAM" id="SSF101148">
    <property type="entry name" value="Plant invertase/pectin methylesterase inhibitor"/>
    <property type="match status" value="1"/>
</dbReference>
<name>A0A6A1UKQ0_9ROSI</name>
<dbReference type="GO" id="GO:0004857">
    <property type="term" value="F:enzyme inhibitor activity"/>
    <property type="evidence" value="ECO:0007669"/>
    <property type="project" value="InterPro"/>
</dbReference>
<dbReference type="NCBIfam" id="TIGR01614">
    <property type="entry name" value="PME_inhib"/>
    <property type="match status" value="1"/>
</dbReference>
<reference evidence="3 4" key="1">
    <citation type="journal article" date="2019" name="Plant Biotechnol. J.">
        <title>The red bayberry genome and genetic basis of sex determination.</title>
        <authorList>
            <person name="Jia H.M."/>
            <person name="Jia H.J."/>
            <person name="Cai Q.L."/>
            <person name="Wang Y."/>
            <person name="Zhao H.B."/>
            <person name="Yang W.F."/>
            <person name="Wang G.Y."/>
            <person name="Li Y.H."/>
            <person name="Zhan D.L."/>
            <person name="Shen Y.T."/>
            <person name="Niu Q.F."/>
            <person name="Chang L."/>
            <person name="Qiu J."/>
            <person name="Zhao L."/>
            <person name="Xie H.B."/>
            <person name="Fu W.Y."/>
            <person name="Jin J."/>
            <person name="Li X.W."/>
            <person name="Jiao Y."/>
            <person name="Zhou C.C."/>
            <person name="Tu T."/>
            <person name="Chai C.Y."/>
            <person name="Gao J.L."/>
            <person name="Fan L.J."/>
            <person name="van de Weg E."/>
            <person name="Wang J.Y."/>
            <person name="Gao Z.S."/>
        </authorList>
    </citation>
    <scope>NUCLEOTIDE SEQUENCE [LARGE SCALE GENOMIC DNA]</scope>
    <source>
        <tissue evidence="3">Leaves</tissue>
    </source>
</reference>
<organism evidence="3 4">
    <name type="scientific">Morella rubra</name>
    <name type="common">Chinese bayberry</name>
    <dbReference type="NCBI Taxonomy" id="262757"/>
    <lineage>
        <taxon>Eukaryota</taxon>
        <taxon>Viridiplantae</taxon>
        <taxon>Streptophyta</taxon>
        <taxon>Embryophyta</taxon>
        <taxon>Tracheophyta</taxon>
        <taxon>Spermatophyta</taxon>
        <taxon>Magnoliopsida</taxon>
        <taxon>eudicotyledons</taxon>
        <taxon>Gunneridae</taxon>
        <taxon>Pentapetalae</taxon>
        <taxon>rosids</taxon>
        <taxon>fabids</taxon>
        <taxon>Fagales</taxon>
        <taxon>Myricaceae</taxon>
        <taxon>Morella</taxon>
    </lineage>
</organism>
<dbReference type="InterPro" id="IPR006501">
    <property type="entry name" value="Pectinesterase_inhib_dom"/>
</dbReference>
<dbReference type="PANTHER" id="PTHR31890:SF9">
    <property type="entry name" value="PLANT INVERTASE_PECTIN METHYLESTERASE INHIBITOR SUPERFAMILY PROTEIN"/>
    <property type="match status" value="1"/>
</dbReference>
<evidence type="ECO:0000256" key="1">
    <source>
        <dbReference type="SAM" id="SignalP"/>
    </source>
</evidence>
<dbReference type="AlphaFoldDB" id="A0A6A1UKQ0"/>
<comment type="caution">
    <text evidence="3">The sequence shown here is derived from an EMBL/GenBank/DDBJ whole genome shotgun (WGS) entry which is preliminary data.</text>
</comment>
<evidence type="ECO:0000313" key="3">
    <source>
        <dbReference type="EMBL" id="KAB1201074.1"/>
    </source>
</evidence>